<evidence type="ECO:0000259" key="9">
    <source>
        <dbReference type="Pfam" id="PF13720"/>
    </source>
</evidence>
<evidence type="ECO:0000313" key="11">
    <source>
        <dbReference type="Proteomes" id="UP000254337"/>
    </source>
</evidence>
<dbReference type="GO" id="GO:0009245">
    <property type="term" value="P:lipid A biosynthetic process"/>
    <property type="evidence" value="ECO:0007669"/>
    <property type="project" value="UniProtKB-UniRule"/>
</dbReference>
<dbReference type="UniPathway" id="UPA00359">
    <property type="reaction ID" value="UER00477"/>
</dbReference>
<protein>
    <recommendedName>
        <fullName evidence="8">Acyl-[acyl-carrier-protein]--UDP-N-acetylglucosamine O-acyltransferase</fullName>
        <shortName evidence="8">UDP-N-acetylglucosamine acyltransferase</shortName>
        <ecNumber evidence="8">2.3.1.129</ecNumber>
    </recommendedName>
</protein>
<dbReference type="NCBIfam" id="NF003657">
    <property type="entry name" value="PRK05289.1"/>
    <property type="match status" value="1"/>
</dbReference>
<dbReference type="PROSITE" id="PS00101">
    <property type="entry name" value="HEXAPEP_TRANSFERASES"/>
    <property type="match status" value="2"/>
</dbReference>
<dbReference type="InterPro" id="IPR037157">
    <property type="entry name" value="Acetyltransf_C_sf"/>
</dbReference>
<dbReference type="GO" id="GO:0016020">
    <property type="term" value="C:membrane"/>
    <property type="evidence" value="ECO:0007669"/>
    <property type="project" value="GOC"/>
</dbReference>
<comment type="similarity">
    <text evidence="8">Belongs to the transferase hexapeptide repeat family. LpxA subfamily.</text>
</comment>
<dbReference type="GO" id="GO:0008780">
    <property type="term" value="F:acyl-[acyl-carrier-protein]-UDP-N-acetylglucosamine O-acyltransferase activity"/>
    <property type="evidence" value="ECO:0007669"/>
    <property type="project" value="UniProtKB-UniRule"/>
</dbReference>
<dbReference type="InterPro" id="IPR001451">
    <property type="entry name" value="Hexapep"/>
</dbReference>
<name>A0A346B0P7_9FIRM</name>
<comment type="subcellular location">
    <subcellularLocation>
        <location evidence="8">Cytoplasm</location>
    </subcellularLocation>
</comment>
<dbReference type="CDD" id="cd03351">
    <property type="entry name" value="LbH_UDP-GlcNAc_AT"/>
    <property type="match status" value="1"/>
</dbReference>
<dbReference type="Gene3D" id="2.160.10.10">
    <property type="entry name" value="Hexapeptide repeat proteins"/>
    <property type="match status" value="1"/>
</dbReference>
<dbReference type="Pfam" id="PF13720">
    <property type="entry name" value="Acetyltransf_11"/>
    <property type="match status" value="1"/>
</dbReference>
<organism evidence="10 11">
    <name type="scientific">Megasphaera stantonii</name>
    <dbReference type="NCBI Taxonomy" id="2144175"/>
    <lineage>
        <taxon>Bacteria</taxon>
        <taxon>Bacillati</taxon>
        <taxon>Bacillota</taxon>
        <taxon>Negativicutes</taxon>
        <taxon>Veillonellales</taxon>
        <taxon>Veillonellaceae</taxon>
        <taxon>Megasphaera</taxon>
    </lineage>
</organism>
<keyword evidence="1 8" id="KW-0963">Cytoplasm</keyword>
<dbReference type="RefSeq" id="WP_087477696.1">
    <property type="nucleotide sequence ID" value="NZ_CALYAU010000004.1"/>
</dbReference>
<sequence length="270" mass="29270">MTEEKETMRQSIIHPTAVIDPAAQIGAGVKIGPYAVIGPNVVIGDGTEIMAHVTIDGWTRIGKNCRFFPSASIGSEPQDLKFKGEKSYVIIGDRSVFREFVTVSRATGEEEETRIGNDCLFQACTHVAHNCIIGNNVIMSNCAGLAGHVVVEDRVVIGGIAGVHQFVKIGRNSMIGGLAKVVQDIPPFVIADGQPARCIGLNSVGLSRAGIPENVRRELKKAFRLLYRSGLNLGQAIAEMEQELDSSEEVEHFLRFLRNADRGICRGTKD</sequence>
<feature type="domain" description="UDP N-acetylglucosamine O-acyltransferase C-terminal" evidence="9">
    <location>
        <begin position="184"/>
        <end position="265"/>
    </location>
</feature>
<keyword evidence="6 8" id="KW-0443">Lipid metabolism</keyword>
<evidence type="ECO:0000256" key="5">
    <source>
        <dbReference type="ARBA" id="ARBA00022737"/>
    </source>
</evidence>
<dbReference type="AlphaFoldDB" id="A0A346B0P7"/>
<dbReference type="HAMAP" id="MF_00387">
    <property type="entry name" value="LpxA"/>
    <property type="match status" value="1"/>
</dbReference>
<dbReference type="Proteomes" id="UP000254337">
    <property type="component" value="Chromosome"/>
</dbReference>
<evidence type="ECO:0000256" key="2">
    <source>
        <dbReference type="ARBA" id="ARBA00022516"/>
    </source>
</evidence>
<keyword evidence="2 8" id="KW-0444">Lipid biosynthesis</keyword>
<dbReference type="Gene3D" id="1.20.1180.10">
    <property type="entry name" value="Udp N-acetylglucosamine O-acyltransferase, C-terminal domain"/>
    <property type="match status" value="1"/>
</dbReference>
<proteinExistence type="inferred from homology"/>
<keyword evidence="5 8" id="KW-0677">Repeat</keyword>
<dbReference type="PANTHER" id="PTHR43480:SF1">
    <property type="entry name" value="ACYL-[ACYL-CARRIER-PROTEIN]--UDP-N-ACETYLGLUCOSAMINE O-ACYLTRANSFERASE, MITOCHONDRIAL-RELATED"/>
    <property type="match status" value="1"/>
</dbReference>
<evidence type="ECO:0000256" key="6">
    <source>
        <dbReference type="ARBA" id="ARBA00023098"/>
    </source>
</evidence>
<dbReference type="PIRSF" id="PIRSF000456">
    <property type="entry name" value="UDP-GlcNAc_acltr"/>
    <property type="match status" value="1"/>
</dbReference>
<comment type="function">
    <text evidence="8">Involved in the biosynthesis of lipid A, a phosphorylated glycolipid that anchors the lipopolysaccharide to the outer membrane of the cell.</text>
</comment>
<accession>A0A346B0P7</accession>
<evidence type="ECO:0000313" key="10">
    <source>
        <dbReference type="EMBL" id="AXL21690.1"/>
    </source>
</evidence>
<dbReference type="Pfam" id="PF00132">
    <property type="entry name" value="Hexapep"/>
    <property type="match status" value="2"/>
</dbReference>
<evidence type="ECO:0000256" key="4">
    <source>
        <dbReference type="ARBA" id="ARBA00022679"/>
    </source>
</evidence>
<comment type="subunit">
    <text evidence="8">Homotrimer.</text>
</comment>
<dbReference type="NCBIfam" id="TIGR01852">
    <property type="entry name" value="lipid_A_lpxA"/>
    <property type="match status" value="1"/>
</dbReference>
<keyword evidence="7 8" id="KW-0012">Acyltransferase</keyword>
<keyword evidence="11" id="KW-1185">Reference proteome</keyword>
<dbReference type="SUPFAM" id="SSF51161">
    <property type="entry name" value="Trimeric LpxA-like enzymes"/>
    <property type="match status" value="1"/>
</dbReference>
<evidence type="ECO:0000256" key="3">
    <source>
        <dbReference type="ARBA" id="ARBA00022556"/>
    </source>
</evidence>
<dbReference type="GO" id="GO:0005737">
    <property type="term" value="C:cytoplasm"/>
    <property type="evidence" value="ECO:0007669"/>
    <property type="project" value="UniProtKB-SubCell"/>
</dbReference>
<dbReference type="InterPro" id="IPR029098">
    <property type="entry name" value="Acetyltransf_C"/>
</dbReference>
<comment type="pathway">
    <text evidence="8">Glycolipid biosynthesis; lipid IV(A) biosynthesis; lipid IV(A) from (3R)-3-hydroxytetradecanoyl-[acyl-carrier-protein] and UDP-N-acetyl-alpha-D-glucosamine: step 1/6.</text>
</comment>
<dbReference type="EMBL" id="CP029462">
    <property type="protein sequence ID" value="AXL21690.1"/>
    <property type="molecule type" value="Genomic_DNA"/>
</dbReference>
<reference evidence="10 11" key="1">
    <citation type="submission" date="2018-05" db="EMBL/GenBank/DDBJ databases">
        <title>Complete genome sequence of Megasphaera sp. AJH120T, isolated from the ceca of a chicken.</title>
        <authorList>
            <person name="Maki J."/>
            <person name="Looft T."/>
        </authorList>
    </citation>
    <scope>NUCLEOTIDE SEQUENCE [LARGE SCALE GENOMIC DNA]</scope>
    <source>
        <strain evidence="10 11">AJH120</strain>
    </source>
</reference>
<dbReference type="OrthoDB" id="9807278at2"/>
<dbReference type="InterPro" id="IPR018357">
    <property type="entry name" value="Hexapep_transf_CS"/>
</dbReference>
<evidence type="ECO:0000256" key="8">
    <source>
        <dbReference type="HAMAP-Rule" id="MF_00387"/>
    </source>
</evidence>
<comment type="catalytic activity">
    <reaction evidence="8">
        <text>a (3R)-hydroxyacyl-[ACP] + UDP-N-acetyl-alpha-D-glucosamine = a UDP-3-O-[(3R)-3-hydroxyacyl]-N-acetyl-alpha-D-glucosamine + holo-[ACP]</text>
        <dbReference type="Rhea" id="RHEA:67812"/>
        <dbReference type="Rhea" id="RHEA-COMP:9685"/>
        <dbReference type="Rhea" id="RHEA-COMP:9945"/>
        <dbReference type="ChEBI" id="CHEBI:57705"/>
        <dbReference type="ChEBI" id="CHEBI:64479"/>
        <dbReference type="ChEBI" id="CHEBI:78827"/>
        <dbReference type="ChEBI" id="CHEBI:173225"/>
        <dbReference type="EC" id="2.3.1.129"/>
    </reaction>
</comment>
<dbReference type="KEGG" id="meg:DKB62_09005"/>
<dbReference type="EC" id="2.3.1.129" evidence="8"/>
<gene>
    <name evidence="8" type="primary">lpxA</name>
    <name evidence="10" type="ORF">DKB62_09005</name>
</gene>
<evidence type="ECO:0000256" key="7">
    <source>
        <dbReference type="ARBA" id="ARBA00023315"/>
    </source>
</evidence>
<keyword evidence="3 8" id="KW-0441">Lipid A biosynthesis</keyword>
<evidence type="ECO:0000256" key="1">
    <source>
        <dbReference type="ARBA" id="ARBA00022490"/>
    </source>
</evidence>
<dbReference type="InterPro" id="IPR010137">
    <property type="entry name" value="Lipid_A_LpxA"/>
</dbReference>
<dbReference type="PANTHER" id="PTHR43480">
    <property type="entry name" value="ACYL-[ACYL-CARRIER-PROTEIN]--UDP-N-ACETYLGLUCOSAMINE O-ACYLTRANSFERASE"/>
    <property type="match status" value="1"/>
</dbReference>
<keyword evidence="4 8" id="KW-0808">Transferase</keyword>
<dbReference type="InterPro" id="IPR011004">
    <property type="entry name" value="Trimer_LpxA-like_sf"/>
</dbReference>